<keyword evidence="2" id="KW-1185">Reference proteome</keyword>
<organism evidence="1 2">
    <name type="scientific">Succinivibrio faecicola</name>
    <dbReference type="NCBI Taxonomy" id="2820300"/>
    <lineage>
        <taxon>Bacteria</taxon>
        <taxon>Pseudomonadati</taxon>
        <taxon>Pseudomonadota</taxon>
        <taxon>Gammaproteobacteria</taxon>
        <taxon>Aeromonadales</taxon>
        <taxon>Succinivibrionaceae</taxon>
        <taxon>Succinivibrio</taxon>
    </lineage>
</organism>
<protein>
    <submittedName>
        <fullName evidence="1">Antitoxin VbhA family protein</fullName>
    </submittedName>
</protein>
<proteinExistence type="predicted"/>
<evidence type="ECO:0000313" key="2">
    <source>
        <dbReference type="Proteomes" id="UP000731465"/>
    </source>
</evidence>
<evidence type="ECO:0000313" key="1">
    <source>
        <dbReference type="EMBL" id="MBW7569556.1"/>
    </source>
</evidence>
<comment type="caution">
    <text evidence="1">The sequence shown here is derived from an EMBL/GenBank/DDBJ whole genome shotgun (WGS) entry which is preliminary data.</text>
</comment>
<dbReference type="RefSeq" id="WP_219936213.1">
    <property type="nucleotide sequence ID" value="NZ_JAGFNY010000002.1"/>
</dbReference>
<gene>
    <name evidence="1" type="ORF">J5V48_01455</name>
</gene>
<accession>A0ABS7DEL8</accession>
<name>A0ABS7DEL8_9GAMM</name>
<dbReference type="Proteomes" id="UP000731465">
    <property type="component" value="Unassembled WGS sequence"/>
</dbReference>
<reference evidence="1 2" key="1">
    <citation type="submission" date="2021-03" db="EMBL/GenBank/DDBJ databases">
        <title>Succinivibrio sp. nov. isolated from feces of cow.</title>
        <authorList>
            <person name="Choi J.-Y."/>
        </authorList>
    </citation>
    <scope>NUCLEOTIDE SEQUENCE [LARGE SCALE GENOMIC DNA]</scope>
    <source>
        <strain evidence="1 2">AGMB01872</strain>
    </source>
</reference>
<dbReference type="CDD" id="cd11586">
    <property type="entry name" value="VbhA_like"/>
    <property type="match status" value="1"/>
</dbReference>
<dbReference type="EMBL" id="JAGFNY010000002">
    <property type="protein sequence ID" value="MBW7569556.1"/>
    <property type="molecule type" value="Genomic_DNA"/>
</dbReference>
<dbReference type="InterPro" id="IPR033788">
    <property type="entry name" value="VbhA-like"/>
</dbReference>
<sequence length="52" mass="5905">MLLDEVKATLAIENLILSPEQEKLLKDYADGVISFEELKSLIFKLLKENRAA</sequence>